<evidence type="ECO:0000259" key="9">
    <source>
        <dbReference type="PROSITE" id="PS51480"/>
    </source>
</evidence>
<dbReference type="PANTHER" id="PTHR28629">
    <property type="entry name" value="TRIOKINASE/FMN CYCLASE"/>
    <property type="match status" value="1"/>
</dbReference>
<dbReference type="InterPro" id="IPR050861">
    <property type="entry name" value="Dihydroxyacetone_Kinase"/>
</dbReference>
<evidence type="ECO:0000256" key="2">
    <source>
        <dbReference type="ARBA" id="ARBA00004745"/>
    </source>
</evidence>
<dbReference type="FunFam" id="1.25.40.340:FF:000002">
    <property type="entry name" value="Dihydroxyacetone kinase, L subunit"/>
    <property type="match status" value="1"/>
</dbReference>
<dbReference type="EMBL" id="FUZT01000013">
    <property type="protein sequence ID" value="SKC85678.1"/>
    <property type="molecule type" value="Genomic_DNA"/>
</dbReference>
<dbReference type="OrthoDB" id="9800291at2"/>
<dbReference type="Proteomes" id="UP000190285">
    <property type="component" value="Unassembled WGS sequence"/>
</dbReference>
<dbReference type="InterPro" id="IPR012737">
    <property type="entry name" value="DhaK_L_YcgS"/>
</dbReference>
<dbReference type="Gene3D" id="1.25.40.340">
    <property type="match status" value="1"/>
</dbReference>
<dbReference type="SMART" id="SM01120">
    <property type="entry name" value="Dak2"/>
    <property type="match status" value="1"/>
</dbReference>
<dbReference type="RefSeq" id="WP_079494739.1">
    <property type="nucleotide sequence ID" value="NZ_FUZT01000013.1"/>
</dbReference>
<dbReference type="EC" id="2.7.1.121" evidence="3"/>
<protein>
    <recommendedName>
        <fullName evidence="3">phosphoenolpyruvate--glycerone phosphotransferase</fullName>
        <ecNumber evidence="3">2.7.1.121</ecNumber>
    </recommendedName>
</protein>
<dbReference type="STRING" id="36842.SAMN02194393_04418"/>
<accession>A0A1T5MCS0</accession>
<organism evidence="10 11">
    <name type="scientific">Maledivibacter halophilus</name>
    <dbReference type="NCBI Taxonomy" id="36842"/>
    <lineage>
        <taxon>Bacteria</taxon>
        <taxon>Bacillati</taxon>
        <taxon>Bacillota</taxon>
        <taxon>Clostridia</taxon>
        <taxon>Peptostreptococcales</taxon>
        <taxon>Caminicellaceae</taxon>
        <taxon>Maledivibacter</taxon>
    </lineage>
</organism>
<evidence type="ECO:0000256" key="7">
    <source>
        <dbReference type="ARBA" id="ARBA00046577"/>
    </source>
</evidence>
<keyword evidence="5 10" id="KW-0418">Kinase</keyword>
<evidence type="ECO:0000256" key="8">
    <source>
        <dbReference type="ARBA" id="ARBA00055771"/>
    </source>
</evidence>
<comment type="pathway">
    <text evidence="2">Polyol metabolism; glycerol degradation.</text>
</comment>
<evidence type="ECO:0000256" key="3">
    <source>
        <dbReference type="ARBA" id="ARBA00012095"/>
    </source>
</evidence>
<gene>
    <name evidence="10" type="ORF">SAMN02194393_04418</name>
</gene>
<evidence type="ECO:0000256" key="1">
    <source>
        <dbReference type="ARBA" id="ARBA00001113"/>
    </source>
</evidence>
<dbReference type="NCBIfam" id="TIGR02365">
    <property type="entry name" value="dha_L_ycgS"/>
    <property type="match status" value="1"/>
</dbReference>
<dbReference type="GO" id="GO:0047324">
    <property type="term" value="F:phosphoenolpyruvate-glycerone phosphotransferase activity"/>
    <property type="evidence" value="ECO:0007669"/>
    <property type="project" value="UniProtKB-EC"/>
</dbReference>
<keyword evidence="4" id="KW-0808">Transferase</keyword>
<evidence type="ECO:0000313" key="11">
    <source>
        <dbReference type="Proteomes" id="UP000190285"/>
    </source>
</evidence>
<dbReference type="Pfam" id="PF02734">
    <property type="entry name" value="Dak2"/>
    <property type="match status" value="1"/>
</dbReference>
<keyword evidence="11" id="KW-1185">Reference proteome</keyword>
<sequence>MLYSSDWKRILMASAHLIKENSKMLSELDSIVGDGDHGVTVNKIANIMESTIENWNDSKLSIKEILEEIGWKIMGANGGSAGPLLGTLFIGLANGLKNEREVDKTVLKKMFISALEAMEEISDARVGDKTMMDVLIPVVENIKNSDADIPMMLKEVAKVAKEASDNTVKYIAKFGRAKNLKEKSIGHKDPGAVSLSLLFIGFAQGL</sequence>
<dbReference type="PANTHER" id="PTHR28629:SF4">
    <property type="entry name" value="TRIOKINASE_FMN CYCLASE"/>
    <property type="match status" value="1"/>
</dbReference>
<dbReference type="PROSITE" id="PS51480">
    <property type="entry name" value="DHAL"/>
    <property type="match status" value="1"/>
</dbReference>
<name>A0A1T5MCS0_9FIRM</name>
<comment type="function">
    <text evidence="8">ADP-binding subunit of the dihydroxyacetone kinase, which is responsible for the phosphoenolpyruvate (PEP)-dependent phosphorylation of dihydroxyacetone. DhaL-ADP is converted to DhaL-ATP via a phosphoryl group transfer from DhaM and transmits it to dihydroxyacetone binds to DhaK.</text>
</comment>
<evidence type="ECO:0000256" key="6">
    <source>
        <dbReference type="ARBA" id="ARBA00022798"/>
    </source>
</evidence>
<comment type="catalytic activity">
    <reaction evidence="1">
        <text>dihydroxyacetone + phosphoenolpyruvate = dihydroxyacetone phosphate + pyruvate</text>
        <dbReference type="Rhea" id="RHEA:18381"/>
        <dbReference type="ChEBI" id="CHEBI:15361"/>
        <dbReference type="ChEBI" id="CHEBI:16016"/>
        <dbReference type="ChEBI" id="CHEBI:57642"/>
        <dbReference type="ChEBI" id="CHEBI:58702"/>
        <dbReference type="EC" id="2.7.1.121"/>
    </reaction>
</comment>
<feature type="domain" description="DhaL" evidence="9">
    <location>
        <begin position="5"/>
        <end position="204"/>
    </location>
</feature>
<dbReference type="GO" id="GO:0005829">
    <property type="term" value="C:cytosol"/>
    <property type="evidence" value="ECO:0007669"/>
    <property type="project" value="TreeGrafter"/>
</dbReference>
<dbReference type="GO" id="GO:0019563">
    <property type="term" value="P:glycerol catabolic process"/>
    <property type="evidence" value="ECO:0007669"/>
    <property type="project" value="TreeGrafter"/>
</dbReference>
<comment type="subunit">
    <text evidence="7">Homodimer. The dihydroxyacetone kinase complex is composed of a homodimer of DhaM, a homodimer of DhaK and the subunit DhaL.</text>
</comment>
<evidence type="ECO:0000256" key="4">
    <source>
        <dbReference type="ARBA" id="ARBA00022679"/>
    </source>
</evidence>
<dbReference type="GO" id="GO:0004371">
    <property type="term" value="F:glycerone kinase activity"/>
    <property type="evidence" value="ECO:0007669"/>
    <property type="project" value="InterPro"/>
</dbReference>
<keyword evidence="6" id="KW-0319">Glycerol metabolism</keyword>
<evidence type="ECO:0000313" key="10">
    <source>
        <dbReference type="EMBL" id="SKC85678.1"/>
    </source>
</evidence>
<reference evidence="10 11" key="1">
    <citation type="submission" date="2017-02" db="EMBL/GenBank/DDBJ databases">
        <authorList>
            <person name="Peterson S.W."/>
        </authorList>
    </citation>
    <scope>NUCLEOTIDE SEQUENCE [LARGE SCALE GENOMIC DNA]</scope>
    <source>
        <strain evidence="10 11">M1</strain>
    </source>
</reference>
<evidence type="ECO:0000256" key="5">
    <source>
        <dbReference type="ARBA" id="ARBA00022777"/>
    </source>
</evidence>
<proteinExistence type="predicted"/>
<dbReference type="InterPro" id="IPR004007">
    <property type="entry name" value="DhaL_dom"/>
</dbReference>
<dbReference type="SUPFAM" id="SSF101473">
    <property type="entry name" value="DhaL-like"/>
    <property type="match status" value="1"/>
</dbReference>
<dbReference type="AlphaFoldDB" id="A0A1T5MCS0"/>
<dbReference type="InterPro" id="IPR036117">
    <property type="entry name" value="DhaL_dom_sf"/>
</dbReference>